<dbReference type="Pfam" id="PF07731">
    <property type="entry name" value="Cu-oxidase_2"/>
    <property type="match status" value="1"/>
</dbReference>
<keyword evidence="7" id="KW-1185">Reference proteome</keyword>
<evidence type="ECO:0000313" key="6">
    <source>
        <dbReference type="EMBL" id="KAK4504661.1"/>
    </source>
</evidence>
<dbReference type="InterPro" id="IPR008972">
    <property type="entry name" value="Cupredoxin"/>
</dbReference>
<comment type="caution">
    <text evidence="6">The sequence shown here is derived from an EMBL/GenBank/DDBJ whole genome shotgun (WGS) entry which is preliminary data.</text>
</comment>
<dbReference type="PANTHER" id="PTHR11709:SF502">
    <property type="entry name" value="MULTICOPPER OXIDASE"/>
    <property type="match status" value="1"/>
</dbReference>
<evidence type="ECO:0000256" key="1">
    <source>
        <dbReference type="ARBA" id="ARBA00010609"/>
    </source>
</evidence>
<dbReference type="CDD" id="cd13880">
    <property type="entry name" value="CuRO_2_MaLCC_like"/>
    <property type="match status" value="1"/>
</dbReference>
<evidence type="ECO:0000259" key="3">
    <source>
        <dbReference type="Pfam" id="PF00394"/>
    </source>
</evidence>
<evidence type="ECO:0000313" key="7">
    <source>
        <dbReference type="Proteomes" id="UP001305779"/>
    </source>
</evidence>
<organism evidence="6 7">
    <name type="scientific">Zasmidium cellare</name>
    <name type="common">Wine cellar mold</name>
    <name type="synonym">Racodium cellare</name>
    <dbReference type="NCBI Taxonomy" id="395010"/>
    <lineage>
        <taxon>Eukaryota</taxon>
        <taxon>Fungi</taxon>
        <taxon>Dikarya</taxon>
        <taxon>Ascomycota</taxon>
        <taxon>Pezizomycotina</taxon>
        <taxon>Dothideomycetes</taxon>
        <taxon>Dothideomycetidae</taxon>
        <taxon>Mycosphaerellales</taxon>
        <taxon>Mycosphaerellaceae</taxon>
        <taxon>Zasmidium</taxon>
    </lineage>
</organism>
<dbReference type="CDD" id="cd13854">
    <property type="entry name" value="CuRO_1_MaLCC_like"/>
    <property type="match status" value="1"/>
</dbReference>
<comment type="similarity">
    <text evidence="1">Belongs to the multicopper oxidase family.</text>
</comment>
<dbReference type="EMBL" id="JAXOVC010000002">
    <property type="protein sequence ID" value="KAK4504661.1"/>
    <property type="molecule type" value="Genomic_DNA"/>
</dbReference>
<evidence type="ECO:0000259" key="5">
    <source>
        <dbReference type="Pfam" id="PF07732"/>
    </source>
</evidence>
<protein>
    <recommendedName>
        <fullName evidence="8">Multicopper oxidase</fullName>
    </recommendedName>
</protein>
<name>A0ABR0ESS2_ZASCE</name>
<dbReference type="InterPro" id="IPR011706">
    <property type="entry name" value="Cu-oxidase_C"/>
</dbReference>
<dbReference type="CDD" id="cd13901">
    <property type="entry name" value="CuRO_3_MaLCC_like"/>
    <property type="match status" value="1"/>
</dbReference>
<evidence type="ECO:0008006" key="8">
    <source>
        <dbReference type="Google" id="ProtNLM"/>
    </source>
</evidence>
<dbReference type="Pfam" id="PF07732">
    <property type="entry name" value="Cu-oxidase_3"/>
    <property type="match status" value="1"/>
</dbReference>
<reference evidence="6 7" key="1">
    <citation type="journal article" date="2023" name="G3 (Bethesda)">
        <title>A chromosome-level genome assembly of Zasmidium syzygii isolated from banana leaves.</title>
        <authorList>
            <person name="van Westerhoven A.C."/>
            <person name="Mehrabi R."/>
            <person name="Talebi R."/>
            <person name="Steentjes M.B.F."/>
            <person name="Corcolon B."/>
            <person name="Chong P.A."/>
            <person name="Kema G.H.J."/>
            <person name="Seidl M.F."/>
        </authorList>
    </citation>
    <scope>NUCLEOTIDE SEQUENCE [LARGE SCALE GENOMIC DNA]</scope>
    <source>
        <strain evidence="6 7">P124</strain>
    </source>
</reference>
<dbReference type="Gene3D" id="2.60.40.420">
    <property type="entry name" value="Cupredoxins - blue copper proteins"/>
    <property type="match status" value="3"/>
</dbReference>
<dbReference type="Proteomes" id="UP001305779">
    <property type="component" value="Unassembled WGS sequence"/>
</dbReference>
<dbReference type="InterPro" id="IPR011707">
    <property type="entry name" value="Cu-oxidase-like_N"/>
</dbReference>
<feature type="domain" description="Plastocyanin-like" evidence="4">
    <location>
        <begin position="401"/>
        <end position="518"/>
    </location>
</feature>
<evidence type="ECO:0000256" key="2">
    <source>
        <dbReference type="ARBA" id="ARBA00023008"/>
    </source>
</evidence>
<dbReference type="Pfam" id="PF00394">
    <property type="entry name" value="Cu-oxidase"/>
    <property type="match status" value="1"/>
</dbReference>
<dbReference type="InterPro" id="IPR001117">
    <property type="entry name" value="Cu-oxidase_2nd"/>
</dbReference>
<gene>
    <name evidence="6" type="ORF">PRZ48_002622</name>
</gene>
<dbReference type="InterPro" id="IPR045087">
    <property type="entry name" value="Cu-oxidase_fam"/>
</dbReference>
<dbReference type="PANTHER" id="PTHR11709">
    <property type="entry name" value="MULTI-COPPER OXIDASE"/>
    <property type="match status" value="1"/>
</dbReference>
<feature type="domain" description="Plastocyanin-like" evidence="5">
    <location>
        <begin position="58"/>
        <end position="173"/>
    </location>
</feature>
<dbReference type="SUPFAM" id="SSF49503">
    <property type="entry name" value="Cupredoxins"/>
    <property type="match status" value="3"/>
</dbReference>
<keyword evidence="2" id="KW-0186">Copper</keyword>
<sequence>MWIKTMSAAYAFSFTGKQAEYLNSQTDDRSVWCDYDLSTNYYEEVPNTGVTREYWFEVTNSTLAPDGVDRIVLSINGSVPGPTIEANWGDTVIVHVANSLQNNGTGIHFHGIRQNWTNPNDGVPSITQCPTAPGDSITYTWRATQYGSSWYHSHYSLQAWEGVFGGIVIHGPASGNYDEDLGVLFLNDWDHETSCELYSYAQTQGPPTLDTGLINGTNMWLNESGSYWSTSLTSGSSYLLRIVNGAIDTHFDFMIDNHTLTVIAADFVPIEPYTAETISIGMGQRYDVIVTADQASVANDFWLRAIPDTFCSENSYPNWIRGIVHYGDSTGTPTTMVWDYEENECFGEPAASLVPSLQLDAGSSATLDETLAVTVGTNEDNLFKWYIGGTTMAVEWADPSALQIINNSSDWSNSSGVISFEGDADTWAYIVIQTSNAIPHPIHLHGHDFYQLAQGTGTYESANPTLQTTNPMRRDVTMLPASGYVVIAFAADNPGAWLCHCHIGWHTEEGFALQFIERYDDIASMYNSTTLETGCSNWEAYTDETGLVDTASGSTKDVDIAATPLALDDIGTAILDGAPYFNMDPDGKISFDTSHGFRIYVDLIQVEPNGIIEGVHARSPFLGGSLASVSDLLLFRAVTVMDRGGDGDVLDFTWLLSKVSGAEGFPAIGVQQLDDLCGAVGFCVGGGLLGRLVVAGLIGSNNLSAAMHLLA</sequence>
<feature type="domain" description="Plastocyanin-like" evidence="3">
    <location>
        <begin position="183"/>
        <end position="310"/>
    </location>
</feature>
<proteinExistence type="inferred from homology"/>
<evidence type="ECO:0000259" key="4">
    <source>
        <dbReference type="Pfam" id="PF07731"/>
    </source>
</evidence>
<accession>A0ABR0ESS2</accession>